<feature type="region of interest" description="Disordered" evidence="6">
    <location>
        <begin position="1354"/>
        <end position="1390"/>
    </location>
</feature>
<protein>
    <recommendedName>
        <fullName evidence="9">Sister chromatid cohesion protein</fullName>
    </recommendedName>
</protein>
<evidence type="ECO:0000256" key="5">
    <source>
        <dbReference type="ARBA" id="ARBA00023306"/>
    </source>
</evidence>
<dbReference type="GO" id="GO:0005634">
    <property type="term" value="C:nucleus"/>
    <property type="evidence" value="ECO:0007669"/>
    <property type="project" value="UniProtKB-SubCell"/>
</dbReference>
<accession>A0A9W7A852</accession>
<name>A0A9W7A852_9STRA</name>
<dbReference type="GO" id="GO:0000785">
    <property type="term" value="C:chromatin"/>
    <property type="evidence" value="ECO:0007669"/>
    <property type="project" value="TreeGrafter"/>
</dbReference>
<sequence length="1486" mass="161273">MLAPLALDSASRVQMLSASSSKSFVVMVKPIPTLSAAFLESAASKNELVKKLKSVHSALSEDDVEPNSAAYPSLDGLAAYLVKPKLLSHKDKEVRLFTSLCCIEVFYLYAPEPPWDSDEIIAVFEQIISQLSNLAHCHSSSQTNYAMYFHILEQLANVKIGVVLVELTRQGDENALEQLAELTRTLLTLVHKDHPQEVMNHAVSAIAACIDEFDSTIPTAILDEVLLCVARGPSADANAENNATATPAYMCAYNVIKRCEDRLSTPVAMLMNGLLDGNTQIMNDTQISQDAVWGIVFELHRIAPSLLTTVIGNVASALQVEEADRRLRVVKLLGRLFYSPTSDVGVKFASCFRQWSDRIKDVDVTIRKQMARCLVKILENKADLRQSATKSLIALLEDPVTDIRIEVVHAICDLASEDPSKVREELLQAIGQRVSSKSKTERKDAATGLAQIYQTHYSKPKLVEINENEDCNIDTIIKVSMNLEMDNVSGVHESLAWIPTVIFQALCYNDTVDSDMRSRVIQIVDDVLLPKSLSSTARTAGLAMIINSIKDNDNALKWLSKFLSERAEAQSALAAYLEARETSRGFSTGSAEYLTANVDAEEKLDLLVNKYVPLDDPKKSDILNKIHTHKDKTLFKIMESICDSNHSPSARVKALDELPKRVSSLGAVAASWMKTLVRRVSMGSALQFDTINHCAMLAQECFGEEEFYTSSHFLDIVKLATTAFPKIGQGNKGECFKTLTEFFSETRKLSGKAKDEAEDNNIVSSLSKILAAIAPSASATSTKTDDKQFQDELLRLCVKDGTPEQAKDAVHVMAALVAKGDKAELSAFSPLLKALTAPQRLALNNERCVAILAALAALAATAPLAFEGGGGGSSEGRGVKAVRFALESVILGKRGASILATDDDDEMDEEGPAKSAKEKAALEKKLASARIVSAIELLVAHIRSLPKYNKKKEVTNTSDEVSAPAHTKVVFSTLVRILEDDGLPPSTRDRKICTDAKSKAAIRRAAGIGLIQLCDPAGGRDCFLDVKGWHTLSRSFTDSNSAVREGVVEQLSMMITGQGSFSAVAPSLRFLALTVLCADADGNNTVANGGAVNIGKRSTAARSAALQCVKTLRNTCDQILLQCKARGAGGEAMFESQVKPAVMPEFSLPYALNLLAFRSETPIIKDGSKAAESDAGYKQLRRRLKWLLEPLIQSLGNHADNISFLLRVTELVGNSFECVDIIGADEEEAQDDMKGADASKKLTTVCKAAREALLKYVKTDDNLAPYPAPVQIPSQMFKKREGGQFKATKVDLIKERKRISEMQDDDDMNMGDDGGFAMNEDDDFEVRETEAHVDDMTHAADLVKSPVRKARRMTNWNVSPIGSPNGRNKSINKSLNTSASSASGRQPLSQAPLVKTVIKVNRMDTSVDGSHSSFSKSGSSTGKKRKGGKKTTASVDESFDFDDNENVATANTSTGKGSGSAAKKAKKATATKPKAKAAGRRSVRAR</sequence>
<keyword evidence="2" id="KW-0132">Cell division</keyword>
<dbReference type="InterPro" id="IPR039776">
    <property type="entry name" value="Pds5"/>
</dbReference>
<dbReference type="InterPro" id="IPR016024">
    <property type="entry name" value="ARM-type_fold"/>
</dbReference>
<dbReference type="GO" id="GO:0006281">
    <property type="term" value="P:DNA repair"/>
    <property type="evidence" value="ECO:0007669"/>
    <property type="project" value="TreeGrafter"/>
</dbReference>
<keyword evidence="4" id="KW-0539">Nucleus</keyword>
<evidence type="ECO:0000313" key="8">
    <source>
        <dbReference type="Proteomes" id="UP001165085"/>
    </source>
</evidence>
<evidence type="ECO:0000256" key="4">
    <source>
        <dbReference type="ARBA" id="ARBA00023242"/>
    </source>
</evidence>
<evidence type="ECO:0000256" key="6">
    <source>
        <dbReference type="SAM" id="MobiDB-lite"/>
    </source>
</evidence>
<keyword evidence="5" id="KW-0131">Cell cycle</keyword>
<reference evidence="8" key="1">
    <citation type="journal article" date="2023" name="Commun. Biol.">
        <title>Genome analysis of Parmales, the sister group of diatoms, reveals the evolutionary specialization of diatoms from phago-mixotrophs to photoautotrophs.</title>
        <authorList>
            <person name="Ban H."/>
            <person name="Sato S."/>
            <person name="Yoshikawa S."/>
            <person name="Yamada K."/>
            <person name="Nakamura Y."/>
            <person name="Ichinomiya M."/>
            <person name="Sato N."/>
            <person name="Blanc-Mathieu R."/>
            <person name="Endo H."/>
            <person name="Kuwata A."/>
            <person name="Ogata H."/>
        </authorList>
    </citation>
    <scope>NUCLEOTIDE SEQUENCE [LARGE SCALE GENOMIC DNA]</scope>
    <source>
        <strain evidence="8">NIES 3701</strain>
    </source>
</reference>
<feature type="compositionally biased region" description="Low complexity" evidence="6">
    <location>
        <begin position="1448"/>
        <end position="1462"/>
    </location>
</feature>
<dbReference type="Pfam" id="PF20168">
    <property type="entry name" value="PDS5"/>
    <property type="match status" value="1"/>
</dbReference>
<comment type="caution">
    <text evidence="7">The sequence shown here is derived from an EMBL/GenBank/DDBJ whole genome shotgun (WGS) entry which is preliminary data.</text>
</comment>
<proteinExistence type="predicted"/>
<dbReference type="Proteomes" id="UP001165085">
    <property type="component" value="Unassembled WGS sequence"/>
</dbReference>
<dbReference type="InterPro" id="IPR011989">
    <property type="entry name" value="ARM-like"/>
</dbReference>
<dbReference type="PANTHER" id="PTHR12663:SF0">
    <property type="entry name" value="PRECOCIOUS DISSOCIATION OF SISTERS 5, ISOFORM A"/>
    <property type="match status" value="1"/>
</dbReference>
<dbReference type="PANTHER" id="PTHR12663">
    <property type="entry name" value="ANDROGEN INDUCED INHIBITOR OF PROLIFERATION AS3 / PDS5-RELATED"/>
    <property type="match status" value="1"/>
</dbReference>
<keyword evidence="3" id="KW-0498">Mitosis</keyword>
<evidence type="ECO:0008006" key="9">
    <source>
        <dbReference type="Google" id="ProtNLM"/>
    </source>
</evidence>
<evidence type="ECO:0000313" key="7">
    <source>
        <dbReference type="EMBL" id="GMH64388.1"/>
    </source>
</evidence>
<evidence type="ECO:0000256" key="2">
    <source>
        <dbReference type="ARBA" id="ARBA00022618"/>
    </source>
</evidence>
<dbReference type="GO" id="GO:0007064">
    <property type="term" value="P:mitotic sister chromatid cohesion"/>
    <property type="evidence" value="ECO:0007669"/>
    <property type="project" value="InterPro"/>
</dbReference>
<dbReference type="GO" id="GO:0051301">
    <property type="term" value="P:cell division"/>
    <property type="evidence" value="ECO:0007669"/>
    <property type="project" value="UniProtKB-KW"/>
</dbReference>
<keyword evidence="8" id="KW-1185">Reference proteome</keyword>
<feature type="region of interest" description="Disordered" evidence="6">
    <location>
        <begin position="1404"/>
        <end position="1486"/>
    </location>
</feature>
<evidence type="ECO:0000256" key="1">
    <source>
        <dbReference type="ARBA" id="ARBA00004123"/>
    </source>
</evidence>
<dbReference type="Gene3D" id="1.25.10.10">
    <property type="entry name" value="Leucine-rich Repeat Variant"/>
    <property type="match status" value="1"/>
</dbReference>
<evidence type="ECO:0000256" key="3">
    <source>
        <dbReference type="ARBA" id="ARBA00022776"/>
    </source>
</evidence>
<dbReference type="SUPFAM" id="SSF48371">
    <property type="entry name" value="ARM repeat"/>
    <property type="match status" value="1"/>
</dbReference>
<dbReference type="EMBL" id="BRXY01000094">
    <property type="protein sequence ID" value="GMH64388.1"/>
    <property type="molecule type" value="Genomic_DNA"/>
</dbReference>
<gene>
    <name evidence="7" type="ORF">TrST_g2486</name>
</gene>
<feature type="compositionally biased region" description="Low complexity" evidence="6">
    <location>
        <begin position="1409"/>
        <end position="1421"/>
    </location>
</feature>
<comment type="subcellular location">
    <subcellularLocation>
        <location evidence="1">Nucleus</location>
    </subcellularLocation>
</comment>
<dbReference type="CDD" id="cd19953">
    <property type="entry name" value="PDS5"/>
    <property type="match status" value="1"/>
</dbReference>
<dbReference type="OrthoDB" id="200660at2759"/>
<organism evidence="7 8">
    <name type="scientific">Triparma strigata</name>
    <dbReference type="NCBI Taxonomy" id="1606541"/>
    <lineage>
        <taxon>Eukaryota</taxon>
        <taxon>Sar</taxon>
        <taxon>Stramenopiles</taxon>
        <taxon>Ochrophyta</taxon>
        <taxon>Bolidophyceae</taxon>
        <taxon>Parmales</taxon>
        <taxon>Triparmaceae</taxon>
        <taxon>Triparma</taxon>
    </lineage>
</organism>
<feature type="compositionally biased region" description="Polar residues" evidence="6">
    <location>
        <begin position="1354"/>
        <end position="1389"/>
    </location>
</feature>
<feature type="compositionally biased region" description="Basic residues" evidence="6">
    <location>
        <begin position="1463"/>
        <end position="1486"/>
    </location>
</feature>